<feature type="domain" description="Toprim" evidence="12">
    <location>
        <begin position="254"/>
        <end position="334"/>
    </location>
</feature>
<dbReference type="SUPFAM" id="SSF56731">
    <property type="entry name" value="DNA primase core"/>
    <property type="match status" value="1"/>
</dbReference>
<keyword evidence="2" id="KW-0639">Primosome</keyword>
<dbReference type="SMART" id="SM00400">
    <property type="entry name" value="ZnF_CHCC"/>
    <property type="match status" value="1"/>
</dbReference>
<dbReference type="Pfam" id="PF08275">
    <property type="entry name" value="DNAG_N"/>
    <property type="match status" value="1"/>
</dbReference>
<dbReference type="PROSITE" id="PS50880">
    <property type="entry name" value="TOPRIM"/>
    <property type="match status" value="1"/>
</dbReference>
<dbReference type="EMBL" id="LR214951">
    <property type="protein sequence ID" value="VEU59484.1"/>
    <property type="molecule type" value="Genomic_DNA"/>
</dbReference>
<evidence type="ECO:0000256" key="7">
    <source>
        <dbReference type="ARBA" id="ARBA00022771"/>
    </source>
</evidence>
<evidence type="ECO:0000256" key="1">
    <source>
        <dbReference type="ARBA" id="ARBA00022478"/>
    </source>
</evidence>
<proteinExistence type="predicted"/>
<dbReference type="GO" id="GO:0005737">
    <property type="term" value="C:cytoplasm"/>
    <property type="evidence" value="ECO:0007669"/>
    <property type="project" value="TreeGrafter"/>
</dbReference>
<reference evidence="13 14" key="1">
    <citation type="submission" date="2019-01" db="EMBL/GenBank/DDBJ databases">
        <authorList>
            <consortium name="Pathogen Informatics"/>
        </authorList>
    </citation>
    <scope>NUCLEOTIDE SEQUENCE [LARGE SCALE GENOMIC DNA]</scope>
    <source>
        <strain evidence="13 14">NCTC10166</strain>
    </source>
</reference>
<protein>
    <submittedName>
        <fullName evidence="13">DNA primase</fullName>
        <ecNumber evidence="13">2.7.7.-</ecNumber>
    </submittedName>
</protein>
<evidence type="ECO:0000256" key="8">
    <source>
        <dbReference type="ARBA" id="ARBA00022833"/>
    </source>
</evidence>
<evidence type="ECO:0000313" key="14">
    <source>
        <dbReference type="Proteomes" id="UP000289440"/>
    </source>
</evidence>
<accession>A0A449A5I1</accession>
<keyword evidence="3 13" id="KW-0808">Transferase</keyword>
<keyword evidence="6" id="KW-0479">Metal-binding</keyword>
<dbReference type="EC" id="2.7.7.-" evidence="13"/>
<evidence type="ECO:0000256" key="9">
    <source>
        <dbReference type="ARBA" id="ARBA00022842"/>
    </source>
</evidence>
<dbReference type="Gene3D" id="3.90.980.10">
    <property type="entry name" value="DNA primase, catalytic core, N-terminal domain"/>
    <property type="match status" value="1"/>
</dbReference>
<gene>
    <name evidence="13" type="primary">dnaG_2</name>
    <name evidence="13" type="ORF">NCTC10166_00462</name>
</gene>
<keyword evidence="7" id="KW-0863">Zinc-finger</keyword>
<dbReference type="PANTHER" id="PTHR30313:SF2">
    <property type="entry name" value="DNA PRIMASE"/>
    <property type="match status" value="1"/>
</dbReference>
<evidence type="ECO:0000256" key="3">
    <source>
        <dbReference type="ARBA" id="ARBA00022679"/>
    </source>
</evidence>
<name>A0A449A5I1_9BACT</name>
<dbReference type="KEGG" id="mnu:NCTC10166_00462"/>
<dbReference type="InterPro" id="IPR006295">
    <property type="entry name" value="DNA_primase_DnaG"/>
</dbReference>
<keyword evidence="10" id="KW-0238">DNA-binding</keyword>
<evidence type="ECO:0000256" key="6">
    <source>
        <dbReference type="ARBA" id="ARBA00022723"/>
    </source>
</evidence>
<dbReference type="Proteomes" id="UP000289440">
    <property type="component" value="Chromosome"/>
</dbReference>
<dbReference type="InterPro" id="IPR036977">
    <property type="entry name" value="DNA_primase_Znf_CHC2"/>
</dbReference>
<dbReference type="SUPFAM" id="SSF57783">
    <property type="entry name" value="Zinc beta-ribbon"/>
    <property type="match status" value="1"/>
</dbReference>
<dbReference type="GO" id="GO:0008270">
    <property type="term" value="F:zinc ion binding"/>
    <property type="evidence" value="ECO:0007669"/>
    <property type="project" value="UniProtKB-KW"/>
</dbReference>
<keyword evidence="8" id="KW-0862">Zinc</keyword>
<dbReference type="Pfam" id="PF13155">
    <property type="entry name" value="Toprim_2"/>
    <property type="match status" value="1"/>
</dbReference>
<evidence type="ECO:0000259" key="12">
    <source>
        <dbReference type="PROSITE" id="PS50880"/>
    </source>
</evidence>
<keyword evidence="5" id="KW-0235">DNA replication</keyword>
<dbReference type="InterPro" id="IPR050219">
    <property type="entry name" value="DnaG_primase"/>
</dbReference>
<keyword evidence="9" id="KW-0460">Magnesium</keyword>
<evidence type="ECO:0000256" key="5">
    <source>
        <dbReference type="ARBA" id="ARBA00022705"/>
    </source>
</evidence>
<keyword evidence="14" id="KW-1185">Reference proteome</keyword>
<dbReference type="NCBIfam" id="TIGR01391">
    <property type="entry name" value="dnaG"/>
    <property type="match status" value="1"/>
</dbReference>
<dbReference type="InterPro" id="IPR037068">
    <property type="entry name" value="DNA_primase_core_N_sf"/>
</dbReference>
<dbReference type="GO" id="GO:0006269">
    <property type="term" value="P:DNA replication, synthesis of primer"/>
    <property type="evidence" value="ECO:0007669"/>
    <property type="project" value="UniProtKB-KW"/>
</dbReference>
<dbReference type="RefSeq" id="WP_129719870.1">
    <property type="nucleotide sequence ID" value="NZ_LR214951.1"/>
</dbReference>
<dbReference type="OrthoDB" id="9803773at2"/>
<dbReference type="GO" id="GO:0000428">
    <property type="term" value="C:DNA-directed RNA polymerase complex"/>
    <property type="evidence" value="ECO:0007669"/>
    <property type="project" value="UniProtKB-KW"/>
</dbReference>
<keyword evidence="4 13" id="KW-0548">Nucleotidyltransferase</keyword>
<evidence type="ECO:0000256" key="4">
    <source>
        <dbReference type="ARBA" id="ARBA00022695"/>
    </source>
</evidence>
<evidence type="ECO:0000313" key="13">
    <source>
        <dbReference type="EMBL" id="VEU59484.1"/>
    </source>
</evidence>
<evidence type="ECO:0000256" key="10">
    <source>
        <dbReference type="ARBA" id="ARBA00023125"/>
    </source>
</evidence>
<dbReference type="PANTHER" id="PTHR30313">
    <property type="entry name" value="DNA PRIMASE"/>
    <property type="match status" value="1"/>
</dbReference>
<dbReference type="Pfam" id="PF01807">
    <property type="entry name" value="Zn_ribbon_DnaG"/>
    <property type="match status" value="1"/>
</dbReference>
<dbReference type="GO" id="GO:0003677">
    <property type="term" value="F:DNA binding"/>
    <property type="evidence" value="ECO:0007669"/>
    <property type="project" value="UniProtKB-KW"/>
</dbReference>
<keyword evidence="1" id="KW-0240">DNA-directed RNA polymerase</keyword>
<sequence length="479" mass="56218">MKINQDKNKNNIFNFSIVDVAQEFFKLIKQGSNFKVICPFHGDKNASLIISPSKNIWKCFGCNKGGNAIELVKEYQKIDTKQAIEWLTNKFHIISLKKHQFKKPENDFQTNEKEIINVNSLATILFKVNLLSEINENILLKTFLNKRKLNNNIIQKFDIGYNSNNAKFKNFLINVKKIPKDILINSSLLTENENSFFINRIIFPIKNEFNEIVGFAGRTLDNNSNFPKYLNSKENSVFSKNKILFNWFNAKNNEEIILTEGYMDVLAFERNQIYNSVALMGINLSNHHIKILKNKQITLALDSDEAGKQATYEIIKKLFKNNFQNIYVIDFLNFKDADEFSMDNDLKNAYQKKLHYLNWLNLNHYKTDDLKSKKTINYANEKSISISAKLKYIQKIKDYKTNETKTLFMILKYKNEKTLKLFLLNKKQVNAFYEQVKKNDEIKLIITKKNNHTFISKILKINNKDFSSAKENDELVYER</sequence>
<dbReference type="GO" id="GO:1990077">
    <property type="term" value="C:primosome complex"/>
    <property type="evidence" value="ECO:0007669"/>
    <property type="project" value="UniProtKB-KW"/>
</dbReference>
<dbReference type="SMART" id="SM00493">
    <property type="entry name" value="TOPRIM"/>
    <property type="match status" value="1"/>
</dbReference>
<dbReference type="Gene3D" id="3.90.580.10">
    <property type="entry name" value="Zinc finger, CHC2-type domain"/>
    <property type="match status" value="1"/>
</dbReference>
<evidence type="ECO:0000256" key="11">
    <source>
        <dbReference type="ARBA" id="ARBA00023163"/>
    </source>
</evidence>
<dbReference type="AlphaFoldDB" id="A0A449A5I1"/>
<dbReference type="Gene3D" id="3.40.1360.10">
    <property type="match status" value="1"/>
</dbReference>
<dbReference type="InterPro" id="IPR013264">
    <property type="entry name" value="DNAG_N"/>
</dbReference>
<dbReference type="CDD" id="cd03364">
    <property type="entry name" value="TOPRIM_DnaG_primases"/>
    <property type="match status" value="1"/>
</dbReference>
<dbReference type="GO" id="GO:0003899">
    <property type="term" value="F:DNA-directed RNA polymerase activity"/>
    <property type="evidence" value="ECO:0007669"/>
    <property type="project" value="InterPro"/>
</dbReference>
<dbReference type="InterPro" id="IPR006171">
    <property type="entry name" value="TOPRIM_dom"/>
</dbReference>
<keyword evidence="11" id="KW-0804">Transcription</keyword>
<organism evidence="13 14">
    <name type="scientific">Mesomycoplasma neurolyticum</name>
    <dbReference type="NCBI Taxonomy" id="2120"/>
    <lineage>
        <taxon>Bacteria</taxon>
        <taxon>Bacillati</taxon>
        <taxon>Mycoplasmatota</taxon>
        <taxon>Mycoplasmoidales</taxon>
        <taxon>Metamycoplasmataceae</taxon>
        <taxon>Mesomycoplasma</taxon>
    </lineage>
</organism>
<dbReference type="InterPro" id="IPR002694">
    <property type="entry name" value="Znf_CHC2"/>
</dbReference>
<dbReference type="InterPro" id="IPR034151">
    <property type="entry name" value="TOPRIM_DnaG_bac"/>
</dbReference>
<evidence type="ECO:0000256" key="2">
    <source>
        <dbReference type="ARBA" id="ARBA00022515"/>
    </source>
</evidence>